<feature type="domain" description="Mandelate racemase/muconate lactonizing enzyme C-terminal" evidence="2">
    <location>
        <begin position="150"/>
        <end position="262"/>
    </location>
</feature>
<dbReference type="CDD" id="cd03316">
    <property type="entry name" value="MR_like"/>
    <property type="match status" value="1"/>
</dbReference>
<organism evidence="3 4">
    <name type="scientific">Halomicrobium zhouii</name>
    <dbReference type="NCBI Taxonomy" id="767519"/>
    <lineage>
        <taxon>Archaea</taxon>
        <taxon>Methanobacteriati</taxon>
        <taxon>Methanobacteriota</taxon>
        <taxon>Stenosarchaea group</taxon>
        <taxon>Halobacteria</taxon>
        <taxon>Halobacteriales</taxon>
        <taxon>Haloarculaceae</taxon>
        <taxon>Halomicrobium</taxon>
    </lineage>
</organism>
<dbReference type="PANTHER" id="PTHR48080:SF2">
    <property type="entry name" value="D-GALACTONATE DEHYDRATASE"/>
    <property type="match status" value="1"/>
</dbReference>
<dbReference type="InterPro" id="IPR036849">
    <property type="entry name" value="Enolase-like_C_sf"/>
</dbReference>
<reference evidence="3 4" key="1">
    <citation type="submission" date="2016-10" db="EMBL/GenBank/DDBJ databases">
        <authorList>
            <person name="de Groot N.N."/>
        </authorList>
    </citation>
    <scope>NUCLEOTIDE SEQUENCE [LARGE SCALE GENOMIC DNA]</scope>
    <source>
        <strain evidence="3 4">CGMCC 1.10457</strain>
    </source>
</reference>
<dbReference type="SMART" id="SM00922">
    <property type="entry name" value="MR_MLE"/>
    <property type="match status" value="1"/>
</dbReference>
<dbReference type="InterPro" id="IPR034624">
    <property type="entry name" value="Xylonate_dehydratase_2"/>
</dbReference>
<sequence length="397" mass="43199">MEDVEITDVQATQVDADWSWTFVRVYTDAGVTGTGEAYWGGGVGDIVEGECRDRLLGEDPRDIGPLVHELFEYTSATGSLAGTTVSAIAGIDVALHDLAGKLEDQPAYQLLGGKFRDAPRVYVDCHAGAHLGGAHDPADRDAHDVDIYAPESYADAAEVVVDEGFDAIKFDLDASKRYEKDRHNRHLNAEAIDYKASVVEAVTERVGHDADVAFDCHWNYAGESATKLAHAVEEYDVWWLEDVVPPENLDVQREVTRASETSICAGENLYRTHGVRQLIEEQAVDILQPDMPKFGGMFETARTAWSASDYYIPVALHNVSSPLGTVAGAHVGAAIPNFLALEWHGRDDPDWPEFVEEDSVIEDGAVPLSDDPGLGVTLDLDTVAEFVADGETLLDEA</sequence>
<dbReference type="AlphaFoldDB" id="A0A1I6K5H7"/>
<name>A0A1I6K5H7_9EURY</name>
<evidence type="ECO:0000313" key="3">
    <source>
        <dbReference type="EMBL" id="SFR86456.1"/>
    </source>
</evidence>
<evidence type="ECO:0000259" key="2">
    <source>
        <dbReference type="SMART" id="SM00922"/>
    </source>
</evidence>
<dbReference type="OrthoDB" id="42605at2157"/>
<dbReference type="SFLD" id="SFLDF00564">
    <property type="entry name" value="xylonate_dehydratase_2"/>
    <property type="match status" value="1"/>
</dbReference>
<dbReference type="InterPro" id="IPR029065">
    <property type="entry name" value="Enolase_C-like"/>
</dbReference>
<dbReference type="InterPro" id="IPR029017">
    <property type="entry name" value="Enolase-like_N"/>
</dbReference>
<protein>
    <submittedName>
        <fullName evidence="3">Gluconate/galactonate dehydratase</fullName>
    </submittedName>
</protein>
<dbReference type="RefSeq" id="WP_089813065.1">
    <property type="nucleotide sequence ID" value="NZ_FOZK01000001.1"/>
</dbReference>
<keyword evidence="1" id="KW-0456">Lyase</keyword>
<dbReference type="InterPro" id="IPR013342">
    <property type="entry name" value="Mandelate_racemase_C"/>
</dbReference>
<dbReference type="SUPFAM" id="SSF51604">
    <property type="entry name" value="Enolase C-terminal domain-like"/>
    <property type="match status" value="1"/>
</dbReference>
<dbReference type="STRING" id="767519.SAMN05216559_0222"/>
<dbReference type="GO" id="GO:0050401">
    <property type="term" value="F:xylonate dehydratase activity"/>
    <property type="evidence" value="ECO:0007669"/>
    <property type="project" value="InterPro"/>
</dbReference>
<dbReference type="PANTHER" id="PTHR48080">
    <property type="entry name" value="D-GALACTONATE DEHYDRATASE-RELATED"/>
    <property type="match status" value="1"/>
</dbReference>
<evidence type="ECO:0000256" key="1">
    <source>
        <dbReference type="ARBA" id="ARBA00023239"/>
    </source>
</evidence>
<dbReference type="Gene3D" id="3.30.390.10">
    <property type="entry name" value="Enolase-like, N-terminal domain"/>
    <property type="match status" value="1"/>
</dbReference>
<dbReference type="Gene3D" id="3.20.20.120">
    <property type="entry name" value="Enolase-like C-terminal domain"/>
    <property type="match status" value="1"/>
</dbReference>
<keyword evidence="4" id="KW-1185">Reference proteome</keyword>
<dbReference type="InterPro" id="IPR013341">
    <property type="entry name" value="Mandelate_racemase_N_dom"/>
</dbReference>
<dbReference type="Proteomes" id="UP000199062">
    <property type="component" value="Unassembled WGS sequence"/>
</dbReference>
<dbReference type="SFLD" id="SFLDS00001">
    <property type="entry name" value="Enolase"/>
    <property type="match status" value="1"/>
</dbReference>
<dbReference type="InterPro" id="IPR034593">
    <property type="entry name" value="DgoD-like"/>
</dbReference>
<dbReference type="Pfam" id="PF13378">
    <property type="entry name" value="MR_MLE_C"/>
    <property type="match status" value="1"/>
</dbReference>
<dbReference type="EMBL" id="FOZK01000001">
    <property type="protein sequence ID" value="SFR86456.1"/>
    <property type="molecule type" value="Genomic_DNA"/>
</dbReference>
<dbReference type="SFLD" id="SFLDG00179">
    <property type="entry name" value="mandelate_racemase"/>
    <property type="match status" value="1"/>
</dbReference>
<accession>A0A1I6K5H7</accession>
<dbReference type="SUPFAM" id="SSF54826">
    <property type="entry name" value="Enolase N-terminal domain-like"/>
    <property type="match status" value="1"/>
</dbReference>
<evidence type="ECO:0000313" key="4">
    <source>
        <dbReference type="Proteomes" id="UP000199062"/>
    </source>
</evidence>
<proteinExistence type="predicted"/>
<dbReference type="Pfam" id="PF02746">
    <property type="entry name" value="MR_MLE_N"/>
    <property type="match status" value="1"/>
</dbReference>
<gene>
    <name evidence="3" type="ORF">SAMN05216559_0222</name>
</gene>